<dbReference type="Proteomes" id="UP000046393">
    <property type="component" value="Unplaced"/>
</dbReference>
<evidence type="ECO:0000313" key="1">
    <source>
        <dbReference type="Proteomes" id="UP000046393"/>
    </source>
</evidence>
<evidence type="ECO:0000313" key="2">
    <source>
        <dbReference type="WBParaSite" id="SMUV_0000224801-mRNA-1"/>
    </source>
</evidence>
<keyword evidence="1" id="KW-1185">Reference proteome</keyword>
<protein>
    <submittedName>
        <fullName evidence="2">Transcription factor kayak</fullName>
    </submittedName>
</protein>
<sequence>MLNEMDWENRKKIERLEEEEEVKQYSLESLGRIRVADRILAINYQKLLWPPSYNSCSVAPPAECLSYPVNNSLTKAVSTSLQQQQHQRQLPSGYQNDNYRCNVTSLNCNLPSTTAATTAIATSTTTPTLASISAEVGAVASAVASGTAPAADSAASTSASAAAAISNIETRKLMCAMMMNLSDDDDGE</sequence>
<organism evidence="1 2">
    <name type="scientific">Syphacia muris</name>
    <dbReference type="NCBI Taxonomy" id="451379"/>
    <lineage>
        <taxon>Eukaryota</taxon>
        <taxon>Metazoa</taxon>
        <taxon>Ecdysozoa</taxon>
        <taxon>Nematoda</taxon>
        <taxon>Chromadorea</taxon>
        <taxon>Rhabditida</taxon>
        <taxon>Spirurina</taxon>
        <taxon>Oxyuridomorpha</taxon>
        <taxon>Oxyuroidea</taxon>
        <taxon>Oxyuridae</taxon>
        <taxon>Syphacia</taxon>
    </lineage>
</organism>
<name>A0A158R429_9BILA</name>
<proteinExistence type="predicted"/>
<dbReference type="WBParaSite" id="SMUV_0000224801-mRNA-1">
    <property type="protein sequence ID" value="SMUV_0000224801-mRNA-1"/>
    <property type="gene ID" value="SMUV_0000224801"/>
</dbReference>
<accession>A0A158R429</accession>
<reference evidence="2" key="1">
    <citation type="submission" date="2016-04" db="UniProtKB">
        <authorList>
            <consortium name="WormBaseParasite"/>
        </authorList>
    </citation>
    <scope>IDENTIFICATION</scope>
</reference>
<dbReference type="AlphaFoldDB" id="A0A158R429"/>